<evidence type="ECO:0000256" key="1">
    <source>
        <dbReference type="SAM" id="MobiDB-lite"/>
    </source>
</evidence>
<dbReference type="EMBL" id="JAHLUH010000021">
    <property type="protein sequence ID" value="KAG7723945.1"/>
    <property type="molecule type" value="Genomic_DNA"/>
</dbReference>
<dbReference type="Proteomes" id="UP000738402">
    <property type="component" value="Unassembled WGS sequence"/>
</dbReference>
<feature type="region of interest" description="Disordered" evidence="1">
    <location>
        <begin position="68"/>
        <end position="92"/>
    </location>
</feature>
<evidence type="ECO:0000313" key="3">
    <source>
        <dbReference type="Proteomes" id="UP000738402"/>
    </source>
</evidence>
<organism evidence="2 3">
    <name type="scientific">Ogataea haglerorum</name>
    <dbReference type="NCBI Taxonomy" id="1937702"/>
    <lineage>
        <taxon>Eukaryota</taxon>
        <taxon>Fungi</taxon>
        <taxon>Dikarya</taxon>
        <taxon>Ascomycota</taxon>
        <taxon>Saccharomycotina</taxon>
        <taxon>Pichiomycetes</taxon>
        <taxon>Pichiales</taxon>
        <taxon>Pichiaceae</taxon>
        <taxon>Ogataea</taxon>
    </lineage>
</organism>
<comment type="caution">
    <text evidence="2">The sequence shown here is derived from an EMBL/GenBank/DDBJ whole genome shotgun (WGS) entry which is preliminary data.</text>
</comment>
<proteinExistence type="predicted"/>
<reference evidence="2" key="1">
    <citation type="journal article" date="2021" name="G3 (Bethesda)">
        <title>Genomic diversity, chromosomal rearrangements, and interspecies hybridization in the ogataea polymorpha species complex.</title>
        <authorList>
            <person name="Hanson S.J."/>
            <person name="Cinneide E.O."/>
            <person name="Salzberg L.I."/>
            <person name="Wolfe K.H."/>
            <person name="McGowan J."/>
            <person name="Fitzpatrick D.A."/>
            <person name="Matlin K."/>
        </authorList>
    </citation>
    <scope>NUCLEOTIDE SEQUENCE</scope>
    <source>
        <strain evidence="2">83-405-1</strain>
    </source>
</reference>
<name>A0AAN6D0Q7_9ASCO</name>
<accession>A0AAN6D0Q7</accession>
<evidence type="ECO:0000313" key="2">
    <source>
        <dbReference type="EMBL" id="KAG7723945.1"/>
    </source>
</evidence>
<protein>
    <submittedName>
        <fullName evidence="2">Uncharacterized protein</fullName>
    </submittedName>
</protein>
<sequence length="182" mass="19448">MTTAVPEVSVSVVTPAQSAASPDHLKSPWLVKRLFDAFADAVVEQSNEAGIPGNRSKSLISHFCKHKNQQETAESVQDPAASDGDLPADGGQLRASCGAQTLHAVAAAQKADSTLLRLRQGHLCRLHVSRAQLQPGVFRANDGLQRQKDNILRPHAGNSQTVLLGAVPQPGARDLCCRHERV</sequence>
<gene>
    <name evidence="2" type="ORF">KL933_005267</name>
</gene>
<dbReference type="AlphaFoldDB" id="A0AAN6D0Q7"/>